<evidence type="ECO:0000256" key="1">
    <source>
        <dbReference type="ARBA" id="ARBA00010142"/>
    </source>
</evidence>
<dbReference type="EnsemblMetazoa" id="CLYHEMT015480.1">
    <property type="protein sequence ID" value="CLYHEMP015480.1"/>
    <property type="gene ID" value="CLYHEMG015480"/>
</dbReference>
<dbReference type="PANTHER" id="PTHR24072">
    <property type="entry name" value="RHO FAMILY GTPASE"/>
    <property type="match status" value="1"/>
</dbReference>
<dbReference type="InterPro" id="IPR003578">
    <property type="entry name" value="Small_GTPase_Rho"/>
</dbReference>
<dbReference type="NCBIfam" id="TIGR00231">
    <property type="entry name" value="small_GTP"/>
    <property type="match status" value="1"/>
</dbReference>
<proteinExistence type="inferred from homology"/>
<evidence type="ECO:0000313" key="4">
    <source>
        <dbReference type="EnsemblMetazoa" id="CLYHEMP015480.1"/>
    </source>
</evidence>
<reference evidence="4" key="1">
    <citation type="submission" date="2021-01" db="UniProtKB">
        <authorList>
            <consortium name="EnsemblMetazoa"/>
        </authorList>
    </citation>
    <scope>IDENTIFICATION</scope>
</reference>
<dbReference type="OrthoDB" id="8830751at2759"/>
<dbReference type="SMART" id="SM00175">
    <property type="entry name" value="RAB"/>
    <property type="match status" value="1"/>
</dbReference>
<protein>
    <recommendedName>
        <fullName evidence="6">Rho GTPase</fullName>
    </recommendedName>
</protein>
<dbReference type="GO" id="GO:0007264">
    <property type="term" value="P:small GTPase-mediated signal transduction"/>
    <property type="evidence" value="ECO:0007669"/>
    <property type="project" value="InterPro"/>
</dbReference>
<dbReference type="InterPro" id="IPR005225">
    <property type="entry name" value="Small_GTP-bd"/>
</dbReference>
<evidence type="ECO:0008006" key="6">
    <source>
        <dbReference type="Google" id="ProtNLM"/>
    </source>
</evidence>
<comment type="similarity">
    <text evidence="1">Belongs to the small GTPase superfamily. Rho family.</text>
</comment>
<dbReference type="PROSITE" id="PS51420">
    <property type="entry name" value="RHO"/>
    <property type="match status" value="1"/>
</dbReference>
<dbReference type="GeneID" id="136824160"/>
<dbReference type="PROSITE" id="PS51421">
    <property type="entry name" value="RAS"/>
    <property type="match status" value="1"/>
</dbReference>
<dbReference type="RefSeq" id="XP_066936430.1">
    <property type="nucleotide sequence ID" value="XM_067080329.1"/>
</dbReference>
<dbReference type="PRINTS" id="PR00449">
    <property type="entry name" value="RASTRNSFRMNG"/>
</dbReference>
<dbReference type="CDD" id="cd00157">
    <property type="entry name" value="Rho"/>
    <property type="match status" value="1"/>
</dbReference>
<evidence type="ECO:0000256" key="3">
    <source>
        <dbReference type="ARBA" id="ARBA00023134"/>
    </source>
</evidence>
<dbReference type="SMART" id="SM00176">
    <property type="entry name" value="RAN"/>
    <property type="match status" value="1"/>
</dbReference>
<dbReference type="AlphaFoldDB" id="A0A7M5X0B4"/>
<dbReference type="InterPro" id="IPR001806">
    <property type="entry name" value="Small_GTPase"/>
</dbReference>
<dbReference type="SUPFAM" id="SSF52540">
    <property type="entry name" value="P-loop containing nucleoside triphosphate hydrolases"/>
    <property type="match status" value="1"/>
</dbReference>
<dbReference type="SMART" id="SM00174">
    <property type="entry name" value="RHO"/>
    <property type="match status" value="1"/>
</dbReference>
<evidence type="ECO:0000256" key="2">
    <source>
        <dbReference type="ARBA" id="ARBA00022741"/>
    </source>
</evidence>
<sequence length="221" mass="24657">MKDLQAALTKKIILVGDSGCGKTCLLSSFLQNGNLPNKTYVPTIFEVYNMDVVLQNTKCKFSIHDTAGLEAYDRLRPLSYPDTDMVVICFSVTDPDSLKNVVDKWVPEIKNFCPGTPFILVGTKCDLRDDVKTVSTLKRAKQLPVSTEQARKIAKQIKALKYIECSATQRFNTQHVFDTAMTKTINSKPSLAATLNLLFSCVKRHANKSIVHDPARESLIQ</sequence>
<accession>A0A7M5X0B4</accession>
<dbReference type="Proteomes" id="UP000594262">
    <property type="component" value="Unplaced"/>
</dbReference>
<dbReference type="FunFam" id="3.40.50.300:FF:001179">
    <property type="entry name" value="Rho family GTPase"/>
    <property type="match status" value="1"/>
</dbReference>
<name>A0A7M5X0B4_9CNID</name>
<organism evidence="4 5">
    <name type="scientific">Clytia hemisphaerica</name>
    <dbReference type="NCBI Taxonomy" id="252671"/>
    <lineage>
        <taxon>Eukaryota</taxon>
        <taxon>Metazoa</taxon>
        <taxon>Cnidaria</taxon>
        <taxon>Hydrozoa</taxon>
        <taxon>Hydroidolina</taxon>
        <taxon>Leptothecata</taxon>
        <taxon>Obeliida</taxon>
        <taxon>Clytiidae</taxon>
        <taxon>Clytia</taxon>
    </lineage>
</organism>
<dbReference type="InterPro" id="IPR027417">
    <property type="entry name" value="P-loop_NTPase"/>
</dbReference>
<dbReference type="GO" id="GO:0003924">
    <property type="term" value="F:GTPase activity"/>
    <property type="evidence" value="ECO:0007669"/>
    <property type="project" value="InterPro"/>
</dbReference>
<evidence type="ECO:0000313" key="5">
    <source>
        <dbReference type="Proteomes" id="UP000594262"/>
    </source>
</evidence>
<dbReference type="Pfam" id="PF00071">
    <property type="entry name" value="Ras"/>
    <property type="match status" value="1"/>
</dbReference>
<keyword evidence="3" id="KW-0342">GTP-binding</keyword>
<dbReference type="Gene3D" id="3.40.50.300">
    <property type="entry name" value="P-loop containing nucleotide triphosphate hydrolases"/>
    <property type="match status" value="1"/>
</dbReference>
<dbReference type="PROSITE" id="PS51419">
    <property type="entry name" value="RAB"/>
    <property type="match status" value="1"/>
</dbReference>
<dbReference type="GO" id="GO:0005525">
    <property type="term" value="F:GTP binding"/>
    <property type="evidence" value="ECO:0007669"/>
    <property type="project" value="UniProtKB-KW"/>
</dbReference>
<keyword evidence="2" id="KW-0547">Nucleotide-binding</keyword>
<keyword evidence="5" id="KW-1185">Reference proteome</keyword>
<dbReference type="SMART" id="SM00173">
    <property type="entry name" value="RAS"/>
    <property type="match status" value="1"/>
</dbReference>